<comment type="similarity">
    <text evidence="2 6">Belongs to the class-V pyridoxal-phosphate-dependent aminotransferase family.</text>
</comment>
<sequence>MPGYTHLFTPGPTNIPEVVRQSMNLPMEDMRSPTFPDFTLPLFADIKKIFQTETGRVFIYPSSGTGAWEAAITNTLNPGDKVLMSRFGQFSHLWADMAARLGLDAEVIDVEWGAGVPVEAYASRLAADKGHAIKAVFCCHNETATGVTSDIAAVRVALDDAGHPALLFVDGVSSIGSIDFRMDEWGVDCAVSGSQKGFMLPTGLGFLGVSQKALHASKAATMRRCYFSFDDISRANDSGYFPYTPPTQLLRGLRVSIDLLLAEGLPNVFARHRRLAEGVRKAVDAWGLKLCAKEAKWQSDTVSAIVVPDGIDSAEVVRRAYHRYQISLGVGLAKVAGRVFRIGHMGSLNEVMVCGAIAGAELALIDAGVAIKPGSGVGAAIEHFSLTPHHAALAAAA</sequence>
<evidence type="ECO:0000256" key="3">
    <source>
        <dbReference type="ARBA" id="ARBA00022576"/>
    </source>
</evidence>
<dbReference type="InterPro" id="IPR015421">
    <property type="entry name" value="PyrdxlP-dep_Trfase_major"/>
</dbReference>
<organism evidence="9 10">
    <name type="scientific">Labrys miyagiensis</name>
    <dbReference type="NCBI Taxonomy" id="346912"/>
    <lineage>
        <taxon>Bacteria</taxon>
        <taxon>Pseudomonadati</taxon>
        <taxon>Pseudomonadota</taxon>
        <taxon>Alphaproteobacteria</taxon>
        <taxon>Hyphomicrobiales</taxon>
        <taxon>Xanthobacteraceae</taxon>
        <taxon>Labrys</taxon>
    </lineage>
</organism>
<dbReference type="InterPro" id="IPR020578">
    <property type="entry name" value="Aminotrans_V_PyrdxlP_BS"/>
</dbReference>
<reference evidence="10" key="1">
    <citation type="journal article" date="2019" name="Int. J. Syst. Evol. Microbiol.">
        <title>The Global Catalogue of Microorganisms (GCM) 10K type strain sequencing project: providing services to taxonomists for standard genome sequencing and annotation.</title>
        <authorList>
            <consortium name="The Broad Institute Genomics Platform"/>
            <consortium name="The Broad Institute Genome Sequencing Center for Infectious Disease"/>
            <person name="Wu L."/>
            <person name="Ma J."/>
        </authorList>
    </citation>
    <scope>NUCLEOTIDE SEQUENCE [LARGE SCALE GENOMIC DNA]</scope>
    <source>
        <strain evidence="10">NBRC 101365</strain>
    </source>
</reference>
<name>A0ABQ6CJF7_9HYPH</name>
<keyword evidence="3 9" id="KW-0032">Aminotransferase</keyword>
<dbReference type="Proteomes" id="UP001156882">
    <property type="component" value="Unassembled WGS sequence"/>
</dbReference>
<dbReference type="InterPro" id="IPR015424">
    <property type="entry name" value="PyrdxlP-dep_Trfase"/>
</dbReference>
<evidence type="ECO:0000256" key="7">
    <source>
        <dbReference type="RuleBase" id="RU004504"/>
    </source>
</evidence>
<dbReference type="PIRSF" id="PIRSF000524">
    <property type="entry name" value="SPT"/>
    <property type="match status" value="1"/>
</dbReference>
<dbReference type="Pfam" id="PF00266">
    <property type="entry name" value="Aminotran_5"/>
    <property type="match status" value="1"/>
</dbReference>
<comment type="caution">
    <text evidence="9">The sequence shown here is derived from an EMBL/GenBank/DDBJ whole genome shotgun (WGS) entry which is preliminary data.</text>
</comment>
<dbReference type="PANTHER" id="PTHR21152:SF24">
    <property type="entry name" value="ALANINE--GLYOXYLATE AMINOTRANSFERASE 1"/>
    <property type="match status" value="1"/>
</dbReference>
<evidence type="ECO:0000313" key="10">
    <source>
        <dbReference type="Proteomes" id="UP001156882"/>
    </source>
</evidence>
<feature type="domain" description="Aminotransferase class V" evidence="8">
    <location>
        <begin position="45"/>
        <end position="318"/>
    </location>
</feature>
<dbReference type="InterPro" id="IPR015422">
    <property type="entry name" value="PyrdxlP-dep_Trfase_small"/>
</dbReference>
<keyword evidence="4" id="KW-0808">Transferase</keyword>
<evidence type="ECO:0000259" key="8">
    <source>
        <dbReference type="Pfam" id="PF00266"/>
    </source>
</evidence>
<keyword evidence="10" id="KW-1185">Reference proteome</keyword>
<evidence type="ECO:0000313" key="9">
    <source>
        <dbReference type="EMBL" id="GLS18402.1"/>
    </source>
</evidence>
<dbReference type="RefSeq" id="WP_284311215.1">
    <property type="nucleotide sequence ID" value="NZ_BSPC01000011.1"/>
</dbReference>
<dbReference type="Gene3D" id="3.40.640.10">
    <property type="entry name" value="Type I PLP-dependent aspartate aminotransferase-like (Major domain)"/>
    <property type="match status" value="1"/>
</dbReference>
<dbReference type="EMBL" id="BSPC01000011">
    <property type="protein sequence ID" value="GLS18402.1"/>
    <property type="molecule type" value="Genomic_DNA"/>
</dbReference>
<evidence type="ECO:0000256" key="4">
    <source>
        <dbReference type="ARBA" id="ARBA00022679"/>
    </source>
</evidence>
<keyword evidence="5" id="KW-0663">Pyridoxal phosphate</keyword>
<accession>A0ABQ6CJF7</accession>
<dbReference type="InterPro" id="IPR000192">
    <property type="entry name" value="Aminotrans_V_dom"/>
</dbReference>
<proteinExistence type="inferred from homology"/>
<evidence type="ECO:0000256" key="5">
    <source>
        <dbReference type="ARBA" id="ARBA00022898"/>
    </source>
</evidence>
<evidence type="ECO:0000256" key="2">
    <source>
        <dbReference type="ARBA" id="ARBA00009236"/>
    </source>
</evidence>
<gene>
    <name evidence="9" type="ORF">GCM10007874_14190</name>
</gene>
<dbReference type="CDD" id="cd06451">
    <property type="entry name" value="AGAT_like"/>
    <property type="match status" value="1"/>
</dbReference>
<evidence type="ECO:0000256" key="1">
    <source>
        <dbReference type="ARBA" id="ARBA00001933"/>
    </source>
</evidence>
<dbReference type="PROSITE" id="PS00595">
    <property type="entry name" value="AA_TRANSFER_CLASS_5"/>
    <property type="match status" value="1"/>
</dbReference>
<dbReference type="Gene3D" id="3.90.1150.10">
    <property type="entry name" value="Aspartate Aminotransferase, domain 1"/>
    <property type="match status" value="1"/>
</dbReference>
<comment type="cofactor">
    <cofactor evidence="1 7">
        <name>pyridoxal 5'-phosphate</name>
        <dbReference type="ChEBI" id="CHEBI:597326"/>
    </cofactor>
</comment>
<dbReference type="GO" id="GO:0008483">
    <property type="term" value="F:transaminase activity"/>
    <property type="evidence" value="ECO:0007669"/>
    <property type="project" value="UniProtKB-KW"/>
</dbReference>
<protein>
    <submittedName>
        <fullName evidence="9">Serine--glyoxylate aminotransferase</fullName>
    </submittedName>
</protein>
<evidence type="ECO:0000256" key="6">
    <source>
        <dbReference type="RuleBase" id="RU004075"/>
    </source>
</evidence>
<dbReference type="PANTHER" id="PTHR21152">
    <property type="entry name" value="AMINOTRANSFERASE CLASS V"/>
    <property type="match status" value="1"/>
</dbReference>
<dbReference type="InterPro" id="IPR024169">
    <property type="entry name" value="SP_NH2Trfase/AEP_transaminase"/>
</dbReference>
<dbReference type="SUPFAM" id="SSF53383">
    <property type="entry name" value="PLP-dependent transferases"/>
    <property type="match status" value="1"/>
</dbReference>